<accession>A0A8B6EQU2</accession>
<keyword evidence="2" id="KW-0677">Repeat</keyword>
<evidence type="ECO:0000256" key="2">
    <source>
        <dbReference type="ARBA" id="ARBA00022737"/>
    </source>
</evidence>
<dbReference type="PROSITE" id="PS50915">
    <property type="entry name" value="CRYSTALLIN_BETA_GAMMA"/>
    <property type="match status" value="1"/>
</dbReference>
<dbReference type="Gene3D" id="2.60.20.10">
    <property type="entry name" value="Crystallins"/>
    <property type="match status" value="2"/>
</dbReference>
<dbReference type="AlphaFoldDB" id="A0A8B6EQU2"/>
<proteinExistence type="inferred from homology"/>
<evidence type="ECO:0000313" key="4">
    <source>
        <dbReference type="EMBL" id="VDI37786.1"/>
    </source>
</evidence>
<dbReference type="SUPFAM" id="SSF49695">
    <property type="entry name" value="gamma-Crystallin-like"/>
    <property type="match status" value="1"/>
</dbReference>
<dbReference type="Proteomes" id="UP000596742">
    <property type="component" value="Unassembled WGS sequence"/>
</dbReference>
<dbReference type="Gene3D" id="2.170.15.10">
    <property type="entry name" value="Proaerolysin, chain A, domain 3"/>
    <property type="match status" value="1"/>
</dbReference>
<name>A0A8B6EQU2_MYTGA</name>
<reference evidence="4" key="1">
    <citation type="submission" date="2018-11" db="EMBL/GenBank/DDBJ databases">
        <authorList>
            <person name="Alioto T."/>
            <person name="Alioto T."/>
        </authorList>
    </citation>
    <scope>NUCLEOTIDE SEQUENCE</scope>
</reference>
<dbReference type="OrthoDB" id="8688215at2759"/>
<dbReference type="InterPro" id="IPR001064">
    <property type="entry name" value="Beta/gamma_crystallin"/>
</dbReference>
<evidence type="ECO:0000259" key="3">
    <source>
        <dbReference type="PROSITE" id="PS50915"/>
    </source>
</evidence>
<dbReference type="EMBL" id="UYJE01005492">
    <property type="protein sequence ID" value="VDI37786.1"/>
    <property type="molecule type" value="Genomic_DNA"/>
</dbReference>
<keyword evidence="5" id="KW-1185">Reference proteome</keyword>
<feature type="domain" description="Beta/gamma crystallin 'Greek key'" evidence="3">
    <location>
        <begin position="185"/>
        <end position="228"/>
    </location>
</feature>
<dbReference type="InterPro" id="IPR050252">
    <property type="entry name" value="Beta/Gamma-Crystallin"/>
</dbReference>
<gene>
    <name evidence="4" type="ORF">MGAL_10B037892</name>
</gene>
<evidence type="ECO:0000313" key="5">
    <source>
        <dbReference type="Proteomes" id="UP000596742"/>
    </source>
</evidence>
<dbReference type="Pfam" id="PF00030">
    <property type="entry name" value="Crystall"/>
    <property type="match status" value="2"/>
</dbReference>
<protein>
    <recommendedName>
        <fullName evidence="3">Beta/gamma crystallin 'Greek key' domain-containing protein</fullName>
    </recommendedName>
</protein>
<comment type="similarity">
    <text evidence="1">Belongs to the beta/gamma-crystallin family.</text>
</comment>
<dbReference type="InterPro" id="IPR011024">
    <property type="entry name" value="G_crystallin-like"/>
</dbReference>
<dbReference type="SUPFAM" id="SSF56973">
    <property type="entry name" value="Aerolisin/ETX pore-forming domain"/>
    <property type="match status" value="1"/>
</dbReference>
<dbReference type="PANTHER" id="PTHR11818:SF42">
    <property type="entry name" value="VOLTAGE-GATED HYDROGEN CHANNEL 1"/>
    <property type="match status" value="1"/>
</dbReference>
<sequence length="401" mass="45389">MGNNSGRLTAEVRGTVCCTKKTTRLWITSAKCDNVVVTGMFDTVQQITLYDGANFEGRSKVFTKADANMHNTGFYDCASSVEVDAGVWVLYQKVNYKGHICVVMEGDKVNLKNVKAKDKGVINYAYFDETVSSLKPLDGDFTKECRISVYAGDFRSRSIEFTEDILDLRWYNMNDQISYLKVHSGAWIGFEAVNFQGFQTLYLPGDHILSSTEGIFKNDALSSLRAVQIVPPLSAVVVDRLEFQLDQGNPRETPINVFSWRQRNNTNTAQRLSVTKEKSITTEDTYEFRWEHGTKISLTYQYKTGLPKAAQHTTTVGIESYYNIGSTKGTKTAKTETWKVHYPTEILPKTEIKLSSTLTQTLLDVPFTAFLHQGDKKWEEKGTFFGVQYYGFITEFEESPL</sequence>
<comment type="caution">
    <text evidence="4">The sequence shown here is derived from an EMBL/GenBank/DDBJ whole genome shotgun (WGS) entry which is preliminary data.</text>
</comment>
<dbReference type="SMART" id="SM00247">
    <property type="entry name" value="XTALbg"/>
    <property type="match status" value="2"/>
</dbReference>
<organism evidence="4 5">
    <name type="scientific">Mytilus galloprovincialis</name>
    <name type="common">Mediterranean mussel</name>
    <dbReference type="NCBI Taxonomy" id="29158"/>
    <lineage>
        <taxon>Eukaryota</taxon>
        <taxon>Metazoa</taxon>
        <taxon>Spiralia</taxon>
        <taxon>Lophotrochozoa</taxon>
        <taxon>Mollusca</taxon>
        <taxon>Bivalvia</taxon>
        <taxon>Autobranchia</taxon>
        <taxon>Pteriomorphia</taxon>
        <taxon>Mytilida</taxon>
        <taxon>Mytiloidea</taxon>
        <taxon>Mytilidae</taxon>
        <taxon>Mytilinae</taxon>
        <taxon>Mytilus</taxon>
    </lineage>
</organism>
<evidence type="ECO:0000256" key="1">
    <source>
        <dbReference type="ARBA" id="ARBA00009646"/>
    </source>
</evidence>
<dbReference type="PANTHER" id="PTHR11818">
    <property type="entry name" value="BETA/GAMMA CRYSTALLIN"/>
    <property type="match status" value="1"/>
</dbReference>